<feature type="transmembrane region" description="Helical" evidence="1">
    <location>
        <begin position="223"/>
        <end position="247"/>
    </location>
</feature>
<keyword evidence="1" id="KW-0812">Transmembrane</keyword>
<feature type="transmembrane region" description="Helical" evidence="1">
    <location>
        <begin position="300"/>
        <end position="319"/>
    </location>
</feature>
<feature type="transmembrane region" description="Helical" evidence="1">
    <location>
        <begin position="135"/>
        <end position="153"/>
    </location>
</feature>
<evidence type="ECO:0000256" key="1">
    <source>
        <dbReference type="SAM" id="Phobius"/>
    </source>
</evidence>
<name>A0A1F4W3J3_UNCKA</name>
<feature type="transmembrane region" description="Helical" evidence="1">
    <location>
        <begin position="66"/>
        <end position="88"/>
    </location>
</feature>
<comment type="caution">
    <text evidence="2">The sequence shown here is derived from an EMBL/GenBank/DDBJ whole genome shotgun (WGS) entry which is preliminary data.</text>
</comment>
<organism evidence="2 3">
    <name type="scientific">candidate division WWE3 bacterium RIFOXYA2_FULL_46_9</name>
    <dbReference type="NCBI Taxonomy" id="1802636"/>
    <lineage>
        <taxon>Bacteria</taxon>
        <taxon>Katanobacteria</taxon>
    </lineage>
</organism>
<feature type="transmembrane region" description="Helical" evidence="1">
    <location>
        <begin position="331"/>
        <end position="350"/>
    </location>
</feature>
<feature type="transmembrane region" description="Helical" evidence="1">
    <location>
        <begin position="193"/>
        <end position="211"/>
    </location>
</feature>
<evidence type="ECO:0000313" key="2">
    <source>
        <dbReference type="EMBL" id="OGC63593.1"/>
    </source>
</evidence>
<keyword evidence="1" id="KW-0472">Membrane</keyword>
<evidence type="ECO:0000313" key="3">
    <source>
        <dbReference type="Proteomes" id="UP000176614"/>
    </source>
</evidence>
<evidence type="ECO:0008006" key="4">
    <source>
        <dbReference type="Google" id="ProtNLM"/>
    </source>
</evidence>
<protein>
    <recommendedName>
        <fullName evidence="4">EamA domain-containing protein</fullName>
    </recommendedName>
</protein>
<dbReference type="EMBL" id="MEVT01000005">
    <property type="protein sequence ID" value="OGC63593.1"/>
    <property type="molecule type" value="Genomic_DNA"/>
</dbReference>
<dbReference type="Proteomes" id="UP000176614">
    <property type="component" value="Unassembled WGS sequence"/>
</dbReference>
<proteinExistence type="predicted"/>
<dbReference type="AlphaFoldDB" id="A0A1F4W3J3"/>
<reference evidence="2 3" key="1">
    <citation type="journal article" date="2016" name="Nat. Commun.">
        <title>Thousands of microbial genomes shed light on interconnected biogeochemical processes in an aquifer system.</title>
        <authorList>
            <person name="Anantharaman K."/>
            <person name="Brown C.T."/>
            <person name="Hug L.A."/>
            <person name="Sharon I."/>
            <person name="Castelle C.J."/>
            <person name="Probst A.J."/>
            <person name="Thomas B.C."/>
            <person name="Singh A."/>
            <person name="Wilkins M.J."/>
            <person name="Karaoz U."/>
            <person name="Brodie E.L."/>
            <person name="Williams K.H."/>
            <person name="Hubbard S.S."/>
            <person name="Banfield J.F."/>
        </authorList>
    </citation>
    <scope>NUCLEOTIDE SEQUENCE [LARGE SCALE GENOMIC DNA]</scope>
</reference>
<feature type="transmembrane region" description="Helical" evidence="1">
    <location>
        <begin position="262"/>
        <end position="279"/>
    </location>
</feature>
<sequence>MNAIASRKSKPLWADFLSVILLAVVSALLGAFVNVMDTFVINKGFLAVDQLSSGFVMTPEFVRTNVLAYLILGSWVGILVNIGFNHTIGKSLQKDFKRENWVSWKAQKSMFLTGFLAACFTFTQIYVATGRDPSYLIALSGFNIVWLVIYEAIRAKTALTSMLKKLMFITLAIAGSILTSLESVELGQFRWEPVLLMTIVVGITMAISRVIETETCNDCGGEVNFNFWRFLWLGVTGTAISIIYAYLTNTLSMLVEILKDRAMIALIFVLITMFLAYGNNLLRISAEKHSGKGNADRVSIILSSQAVFAVPLGIMAWKLLPNIYSFPQDPIVWVLRTLGVLLVLVGVLVLEKTRKKAVV</sequence>
<gene>
    <name evidence="2" type="ORF">A2264_04460</name>
</gene>
<keyword evidence="1" id="KW-1133">Transmembrane helix</keyword>
<feature type="transmembrane region" description="Helical" evidence="1">
    <location>
        <begin position="12"/>
        <end position="33"/>
    </location>
</feature>
<accession>A0A1F4W3J3</accession>
<feature type="transmembrane region" description="Helical" evidence="1">
    <location>
        <begin position="165"/>
        <end position="181"/>
    </location>
</feature>
<feature type="transmembrane region" description="Helical" evidence="1">
    <location>
        <begin position="109"/>
        <end position="129"/>
    </location>
</feature>